<name>A0A0B7AT43_9EUPU</name>
<feature type="region of interest" description="Disordered" evidence="1">
    <location>
        <begin position="38"/>
        <end position="68"/>
    </location>
</feature>
<dbReference type="EMBL" id="HACG01036281">
    <property type="protein sequence ID" value="CEK83146.1"/>
    <property type="molecule type" value="Transcribed_RNA"/>
</dbReference>
<gene>
    <name evidence="2" type="primary">ORF135438</name>
</gene>
<sequence length="68" mass="8111">MIYIFFTRDNPVDSINQHRTEVGSLNTQKHILRRRWSNYGTMSNEDDSQKNNEKTENGRPHRCFQVAK</sequence>
<proteinExistence type="predicted"/>
<feature type="compositionally biased region" description="Basic and acidic residues" evidence="1">
    <location>
        <begin position="47"/>
        <end position="59"/>
    </location>
</feature>
<accession>A0A0B7AT43</accession>
<protein>
    <submittedName>
        <fullName evidence="2">Uncharacterized protein</fullName>
    </submittedName>
</protein>
<reference evidence="2" key="1">
    <citation type="submission" date="2014-12" db="EMBL/GenBank/DDBJ databases">
        <title>Insight into the proteome of Arion vulgaris.</title>
        <authorList>
            <person name="Aradska J."/>
            <person name="Bulat T."/>
            <person name="Smidak R."/>
            <person name="Sarate P."/>
            <person name="Gangsoo J."/>
            <person name="Sialana F."/>
            <person name="Bilban M."/>
            <person name="Lubec G."/>
        </authorList>
    </citation>
    <scope>NUCLEOTIDE SEQUENCE</scope>
    <source>
        <tissue evidence="2">Skin</tissue>
    </source>
</reference>
<evidence type="ECO:0000313" key="2">
    <source>
        <dbReference type="EMBL" id="CEK83146.1"/>
    </source>
</evidence>
<evidence type="ECO:0000256" key="1">
    <source>
        <dbReference type="SAM" id="MobiDB-lite"/>
    </source>
</evidence>
<dbReference type="AlphaFoldDB" id="A0A0B7AT43"/>
<organism evidence="2">
    <name type="scientific">Arion vulgaris</name>
    <dbReference type="NCBI Taxonomy" id="1028688"/>
    <lineage>
        <taxon>Eukaryota</taxon>
        <taxon>Metazoa</taxon>
        <taxon>Spiralia</taxon>
        <taxon>Lophotrochozoa</taxon>
        <taxon>Mollusca</taxon>
        <taxon>Gastropoda</taxon>
        <taxon>Heterobranchia</taxon>
        <taxon>Euthyneura</taxon>
        <taxon>Panpulmonata</taxon>
        <taxon>Eupulmonata</taxon>
        <taxon>Stylommatophora</taxon>
        <taxon>Helicina</taxon>
        <taxon>Arionoidea</taxon>
        <taxon>Arionidae</taxon>
        <taxon>Arion</taxon>
    </lineage>
</organism>